<sequence>MGGAGNRQRKDGPFAGGVTAPPPIRREKMCLSTVDKEIKVAKGKGWKCYLERGGNLSGLCGFDTGPITEGAWMTDPQTEDIARLPYETGYHLYRSKRAAERAGWIYDCIRQVSFRNVTATGTDSGFRAVVAREIYIHPRNVI</sequence>
<feature type="region of interest" description="Disordered" evidence="1">
    <location>
        <begin position="1"/>
        <end position="21"/>
    </location>
</feature>
<comment type="caution">
    <text evidence="2">The sequence shown here is derived from an EMBL/GenBank/DDBJ whole genome shotgun (WGS) entry which is preliminary data.</text>
</comment>
<dbReference type="EMBL" id="LAZR01039921">
    <property type="protein sequence ID" value="KKL15809.1"/>
    <property type="molecule type" value="Genomic_DNA"/>
</dbReference>
<name>A0A0F9B1M6_9ZZZZ</name>
<evidence type="ECO:0000313" key="2">
    <source>
        <dbReference type="EMBL" id="KKL15809.1"/>
    </source>
</evidence>
<reference evidence="2" key="1">
    <citation type="journal article" date="2015" name="Nature">
        <title>Complex archaea that bridge the gap between prokaryotes and eukaryotes.</title>
        <authorList>
            <person name="Spang A."/>
            <person name="Saw J.H."/>
            <person name="Jorgensen S.L."/>
            <person name="Zaremba-Niedzwiedzka K."/>
            <person name="Martijn J."/>
            <person name="Lind A.E."/>
            <person name="van Eijk R."/>
            <person name="Schleper C."/>
            <person name="Guy L."/>
            <person name="Ettema T.J."/>
        </authorList>
    </citation>
    <scope>NUCLEOTIDE SEQUENCE</scope>
</reference>
<gene>
    <name evidence="2" type="ORF">LCGC14_2501860</name>
</gene>
<accession>A0A0F9B1M6</accession>
<organism evidence="2">
    <name type="scientific">marine sediment metagenome</name>
    <dbReference type="NCBI Taxonomy" id="412755"/>
    <lineage>
        <taxon>unclassified sequences</taxon>
        <taxon>metagenomes</taxon>
        <taxon>ecological metagenomes</taxon>
    </lineage>
</organism>
<proteinExistence type="predicted"/>
<evidence type="ECO:0000256" key="1">
    <source>
        <dbReference type="SAM" id="MobiDB-lite"/>
    </source>
</evidence>
<protein>
    <submittedName>
        <fullName evidence="2">Uncharacterized protein</fullName>
    </submittedName>
</protein>
<dbReference type="AlphaFoldDB" id="A0A0F9B1M6"/>